<dbReference type="AlphaFoldDB" id="A0A167YI25"/>
<dbReference type="InterPro" id="IPR000073">
    <property type="entry name" value="AB_hydrolase_1"/>
</dbReference>
<dbReference type="SUPFAM" id="SSF53474">
    <property type="entry name" value="alpha/beta-Hydrolases"/>
    <property type="match status" value="1"/>
</dbReference>
<dbReference type="OrthoDB" id="94039at2759"/>
<dbReference type="Pfam" id="PF12697">
    <property type="entry name" value="Abhydrolase_6"/>
    <property type="match status" value="1"/>
</dbReference>
<feature type="domain" description="AB hydrolase-1" evidence="2">
    <location>
        <begin position="60"/>
        <end position="391"/>
    </location>
</feature>
<evidence type="ECO:0000256" key="1">
    <source>
        <dbReference type="SAM" id="MobiDB-lite"/>
    </source>
</evidence>
<feature type="region of interest" description="Disordered" evidence="1">
    <location>
        <begin position="235"/>
        <end position="261"/>
    </location>
</feature>
<feature type="compositionally biased region" description="Low complexity" evidence="1">
    <location>
        <begin position="235"/>
        <end position="249"/>
    </location>
</feature>
<accession>A0A167YI25</accession>
<organism evidence="3 4">
    <name type="scientific">Moelleriella libera RCEF 2490</name>
    <dbReference type="NCBI Taxonomy" id="1081109"/>
    <lineage>
        <taxon>Eukaryota</taxon>
        <taxon>Fungi</taxon>
        <taxon>Dikarya</taxon>
        <taxon>Ascomycota</taxon>
        <taxon>Pezizomycotina</taxon>
        <taxon>Sordariomycetes</taxon>
        <taxon>Hypocreomycetidae</taxon>
        <taxon>Hypocreales</taxon>
        <taxon>Clavicipitaceae</taxon>
        <taxon>Moelleriella</taxon>
    </lineage>
</organism>
<keyword evidence="4" id="KW-1185">Reference proteome</keyword>
<comment type="caution">
    <text evidence="3">The sequence shown here is derived from an EMBL/GenBank/DDBJ whole genome shotgun (WGS) entry which is preliminary data.</text>
</comment>
<evidence type="ECO:0000313" key="3">
    <source>
        <dbReference type="EMBL" id="KZZ91371.1"/>
    </source>
</evidence>
<reference evidence="3 4" key="1">
    <citation type="journal article" date="2016" name="Genome Biol. Evol.">
        <title>Divergent and convergent evolution of fungal pathogenicity.</title>
        <authorList>
            <person name="Shang Y."/>
            <person name="Xiao G."/>
            <person name="Zheng P."/>
            <person name="Cen K."/>
            <person name="Zhan S."/>
            <person name="Wang C."/>
        </authorList>
    </citation>
    <scope>NUCLEOTIDE SEQUENCE [LARGE SCALE GENOMIC DNA]</scope>
    <source>
        <strain evidence="3 4">RCEF 2490</strain>
    </source>
</reference>
<name>A0A167YI25_9HYPO</name>
<dbReference type="Gene3D" id="3.40.50.1820">
    <property type="entry name" value="alpha/beta hydrolase"/>
    <property type="match status" value="1"/>
</dbReference>
<evidence type="ECO:0000259" key="2">
    <source>
        <dbReference type="Pfam" id="PF12697"/>
    </source>
</evidence>
<dbReference type="InterPro" id="IPR029058">
    <property type="entry name" value="AB_hydrolase_fold"/>
</dbReference>
<protein>
    <recommendedName>
        <fullName evidence="2">AB hydrolase-1 domain-containing protein</fullName>
    </recommendedName>
</protein>
<dbReference type="STRING" id="1081109.A0A167YI25"/>
<dbReference type="Proteomes" id="UP000078544">
    <property type="component" value="Unassembled WGS sequence"/>
</dbReference>
<gene>
    <name evidence="3" type="ORF">AAL_06607</name>
</gene>
<sequence length="447" mass="49549">MGKVKVFTIREHIIDASHIRDYARATADTQDAVLKLHVKQYTPRDNPTPRKGDVTIIGAHATAFPKETYEPLWDELHQQLSRLGIRIRNVWIADAAWQGQSGVLNQQEHLLGNEPSWYDYSRDMLHMINTFRPPRPLVAIGHSFGANALTHTAVLHPRLFHSMILLEPVITRFHSTSLDSGRVLATMSAQRRDVWPSRSAAAASFAKSPFLRAWDARAFDCFVKHGLRAVTPTPTTTITSSSIGTSTGSNSESAEKGGVEEGPVTLTTTKHQEVFTFLRPSWPAFDGQGQAVVDASWLQDLRTAGGVELRPYPFYRAEAGLTFLRLPNVRPGVKYILGGTSQSVQQEDIDERLAITGTGLGGSGGAEAEGRVEQVSHATCGHLVPMEDPGYCAREAAVFISKELRLWAEQERTYEEWVASGTSDDKVRLTEDWMRHLGIKEKPASKM</sequence>
<proteinExistence type="predicted"/>
<dbReference type="EMBL" id="AZGY01000018">
    <property type="protein sequence ID" value="KZZ91371.1"/>
    <property type="molecule type" value="Genomic_DNA"/>
</dbReference>
<evidence type="ECO:0000313" key="4">
    <source>
        <dbReference type="Proteomes" id="UP000078544"/>
    </source>
</evidence>